<accession>A0ABY5H814</accession>
<keyword evidence="2" id="KW-0597">Phosphoprotein</keyword>
<dbReference type="SUPFAM" id="SSF47226">
    <property type="entry name" value="Histidine-containing phosphotransfer domain, HPT domain"/>
    <property type="match status" value="1"/>
</dbReference>
<dbReference type="RefSeq" id="WP_255839097.1">
    <property type="nucleotide sequence ID" value="NZ_CP073346.1"/>
</dbReference>
<sequence length="120" mass="13525">MTLLKLMDEAVLTRLAGETSDAMLERMIGLFVSEAQRRMDTINLKLASMDCHGVEDEAHTLKSNAATFGASQLSALAREIESACKRMDRQRVVDLMPEINQILRDTLEAYRQRFNIPQPA</sequence>
<keyword evidence="5" id="KW-1185">Reference proteome</keyword>
<dbReference type="Pfam" id="PF01627">
    <property type="entry name" value="Hpt"/>
    <property type="match status" value="1"/>
</dbReference>
<evidence type="ECO:0000256" key="2">
    <source>
        <dbReference type="PROSITE-ProRule" id="PRU00110"/>
    </source>
</evidence>
<dbReference type="CDD" id="cd00088">
    <property type="entry name" value="HPT"/>
    <property type="match status" value="1"/>
</dbReference>
<name>A0ABY5H814_9PSED</name>
<protein>
    <submittedName>
        <fullName evidence="4">Hpt domain-containing protein</fullName>
    </submittedName>
</protein>
<evidence type="ECO:0000313" key="4">
    <source>
        <dbReference type="EMBL" id="UTW08460.1"/>
    </source>
</evidence>
<feature type="modified residue" description="Phosphohistidine" evidence="2">
    <location>
        <position position="59"/>
    </location>
</feature>
<reference evidence="4" key="1">
    <citation type="submission" date="2021-04" db="EMBL/GenBank/DDBJ databases">
        <title>Oceanospirillales bacteria with DddD are important DMSP degraders in coastal seawater.</title>
        <authorList>
            <person name="Liu J."/>
        </authorList>
    </citation>
    <scope>NUCLEOTIDE SEQUENCE</scope>
    <source>
        <strain evidence="4">D13-4</strain>
    </source>
</reference>
<organism evidence="4 5">
    <name type="scientific">Pseudomonas benzenivorans</name>
    <dbReference type="NCBI Taxonomy" id="556533"/>
    <lineage>
        <taxon>Bacteria</taxon>
        <taxon>Pseudomonadati</taxon>
        <taxon>Pseudomonadota</taxon>
        <taxon>Gammaproteobacteria</taxon>
        <taxon>Pseudomonadales</taxon>
        <taxon>Pseudomonadaceae</taxon>
        <taxon>Pseudomonas</taxon>
    </lineage>
</organism>
<feature type="domain" description="HPt" evidence="3">
    <location>
        <begin position="20"/>
        <end position="110"/>
    </location>
</feature>
<gene>
    <name evidence="4" type="ORF">KDW96_03800</name>
</gene>
<dbReference type="SMART" id="SM00073">
    <property type="entry name" value="HPT"/>
    <property type="match status" value="1"/>
</dbReference>
<dbReference type="PROSITE" id="PS50894">
    <property type="entry name" value="HPT"/>
    <property type="match status" value="1"/>
</dbReference>
<proteinExistence type="predicted"/>
<dbReference type="EMBL" id="CP073346">
    <property type="protein sequence ID" value="UTW08460.1"/>
    <property type="molecule type" value="Genomic_DNA"/>
</dbReference>
<dbReference type="InterPro" id="IPR008207">
    <property type="entry name" value="Sig_transdc_His_kin_Hpt_dom"/>
</dbReference>
<dbReference type="Proteomes" id="UP001059672">
    <property type="component" value="Chromosome"/>
</dbReference>
<dbReference type="InterPro" id="IPR036641">
    <property type="entry name" value="HPT_dom_sf"/>
</dbReference>
<keyword evidence="1" id="KW-0902">Two-component regulatory system</keyword>
<evidence type="ECO:0000313" key="5">
    <source>
        <dbReference type="Proteomes" id="UP001059672"/>
    </source>
</evidence>
<evidence type="ECO:0000259" key="3">
    <source>
        <dbReference type="PROSITE" id="PS50894"/>
    </source>
</evidence>
<dbReference type="Gene3D" id="1.20.120.160">
    <property type="entry name" value="HPT domain"/>
    <property type="match status" value="1"/>
</dbReference>
<evidence type="ECO:0000256" key="1">
    <source>
        <dbReference type="ARBA" id="ARBA00023012"/>
    </source>
</evidence>